<dbReference type="OrthoDB" id="2569624at2"/>
<protein>
    <submittedName>
        <fullName evidence="10">Ger(X)C family spore germination protein</fullName>
    </submittedName>
</protein>
<dbReference type="InterPro" id="IPR057336">
    <property type="entry name" value="GerAC_N"/>
</dbReference>
<evidence type="ECO:0000256" key="1">
    <source>
        <dbReference type="ARBA" id="ARBA00004635"/>
    </source>
</evidence>
<comment type="caution">
    <text evidence="10">The sequence shown here is derived from an EMBL/GenBank/DDBJ whole genome shotgun (WGS) entry which is preliminary data.</text>
</comment>
<evidence type="ECO:0000256" key="3">
    <source>
        <dbReference type="ARBA" id="ARBA00022544"/>
    </source>
</evidence>
<evidence type="ECO:0000259" key="9">
    <source>
        <dbReference type="Pfam" id="PF25198"/>
    </source>
</evidence>
<feature type="domain" description="Spore germination GerAC-like C-terminal" evidence="8">
    <location>
        <begin position="192"/>
        <end position="359"/>
    </location>
</feature>
<evidence type="ECO:0000256" key="4">
    <source>
        <dbReference type="ARBA" id="ARBA00022729"/>
    </source>
</evidence>
<reference evidence="10 11" key="1">
    <citation type="submission" date="2020-07" db="EMBL/GenBank/DDBJ databases">
        <authorList>
            <person name="Feng H."/>
        </authorList>
    </citation>
    <scope>NUCLEOTIDE SEQUENCE [LARGE SCALE GENOMIC DNA]</scope>
    <source>
        <strain evidence="11">s-11</strain>
    </source>
</reference>
<dbReference type="InterPro" id="IPR046953">
    <property type="entry name" value="Spore_GerAC-like_C"/>
</dbReference>
<accession>A0A7W1XDH5</accession>
<gene>
    <name evidence="10" type="ORF">H1164_17885</name>
</gene>
<evidence type="ECO:0000313" key="10">
    <source>
        <dbReference type="EMBL" id="MBA4544686.1"/>
    </source>
</evidence>
<dbReference type="AlphaFoldDB" id="A0A7W1XDH5"/>
<dbReference type="Gene3D" id="3.30.300.210">
    <property type="entry name" value="Nutrient germinant receptor protein C, domain 3"/>
    <property type="match status" value="1"/>
</dbReference>
<dbReference type="InterPro" id="IPR008844">
    <property type="entry name" value="Spore_GerAC-like"/>
</dbReference>
<feature type="domain" description="Spore germination protein N-terminal" evidence="9">
    <location>
        <begin position="28"/>
        <end position="183"/>
    </location>
</feature>
<dbReference type="Gene3D" id="6.20.190.10">
    <property type="entry name" value="Nutrient germinant receptor protein C, domain 1"/>
    <property type="match status" value="1"/>
</dbReference>
<dbReference type="Proteomes" id="UP000530514">
    <property type="component" value="Unassembled WGS sequence"/>
</dbReference>
<dbReference type="NCBIfam" id="TIGR02887">
    <property type="entry name" value="spore_ger_x_C"/>
    <property type="match status" value="1"/>
</dbReference>
<dbReference type="RefSeq" id="WP_152568573.1">
    <property type="nucleotide sequence ID" value="NZ_JACEIP010000061.1"/>
</dbReference>
<keyword evidence="6" id="KW-0564">Palmitate</keyword>
<evidence type="ECO:0000256" key="6">
    <source>
        <dbReference type="ARBA" id="ARBA00023139"/>
    </source>
</evidence>
<dbReference type="PANTHER" id="PTHR35789">
    <property type="entry name" value="SPORE GERMINATION PROTEIN B3"/>
    <property type="match status" value="1"/>
</dbReference>
<dbReference type="PANTHER" id="PTHR35789:SF1">
    <property type="entry name" value="SPORE GERMINATION PROTEIN B3"/>
    <property type="match status" value="1"/>
</dbReference>
<evidence type="ECO:0000256" key="2">
    <source>
        <dbReference type="ARBA" id="ARBA00007886"/>
    </source>
</evidence>
<evidence type="ECO:0000259" key="8">
    <source>
        <dbReference type="Pfam" id="PF05504"/>
    </source>
</evidence>
<evidence type="ECO:0000256" key="7">
    <source>
        <dbReference type="ARBA" id="ARBA00023288"/>
    </source>
</evidence>
<dbReference type="Pfam" id="PF25198">
    <property type="entry name" value="Spore_GerAC_N"/>
    <property type="match status" value="1"/>
</dbReference>
<organism evidence="10 11">
    <name type="scientific">Thermoactinomyces daqus</name>
    <dbReference type="NCBI Taxonomy" id="1329516"/>
    <lineage>
        <taxon>Bacteria</taxon>
        <taxon>Bacillati</taxon>
        <taxon>Bacillota</taxon>
        <taxon>Bacilli</taxon>
        <taxon>Bacillales</taxon>
        <taxon>Thermoactinomycetaceae</taxon>
        <taxon>Thermoactinomyces</taxon>
    </lineage>
</organism>
<comment type="similarity">
    <text evidence="2">Belongs to the GerABKC lipoprotein family.</text>
</comment>
<dbReference type="EMBL" id="JACEIP010000061">
    <property type="protein sequence ID" value="MBA4544686.1"/>
    <property type="molecule type" value="Genomic_DNA"/>
</dbReference>
<dbReference type="GO" id="GO:0009847">
    <property type="term" value="P:spore germination"/>
    <property type="evidence" value="ECO:0007669"/>
    <property type="project" value="InterPro"/>
</dbReference>
<keyword evidence="4" id="KW-0732">Signal</keyword>
<dbReference type="InterPro" id="IPR038501">
    <property type="entry name" value="Spore_GerAC_C_sf"/>
</dbReference>
<keyword evidence="5" id="KW-0472">Membrane</keyword>
<sequence length="365" mass="41817">MKIFLWKWLPVFDMVDDDTVGESGDEQGKSFVEVTMQCNVPQQSEENADGGQKGKAYKNIVSRGRTVMEAIRKMSLEESRPPFGQHTKIVLIGEKMARLMNLQGVLSLYLHTYEIRPSANILISKGIGRHLLEVTRNTDIPGIRLQRIYQNHYKTNGILPLFTIGQTASKMASDASFLLQAVKLEKGKVLFDGGAVIKGSSKRLIGFLTHEEVEGLNWLTGQAKGIVQVFDKEKRQNFAVEIKSIERTVTPYINGNKISFDVNIEGKVSLFETWHIPTDLLNEDHVKSLEKLVENEVNRLVHLTLHKMQKKYKVDVADFRDQFRISYPIQWLELKNKWDDHFRKAQINTKVNIRILDHGERGRTM</sequence>
<dbReference type="Pfam" id="PF05504">
    <property type="entry name" value="Spore_GerAC"/>
    <property type="match status" value="1"/>
</dbReference>
<evidence type="ECO:0000313" key="11">
    <source>
        <dbReference type="Proteomes" id="UP000530514"/>
    </source>
</evidence>
<name>A0A7W1XDH5_9BACL</name>
<dbReference type="GO" id="GO:0016020">
    <property type="term" value="C:membrane"/>
    <property type="evidence" value="ECO:0007669"/>
    <property type="project" value="UniProtKB-SubCell"/>
</dbReference>
<keyword evidence="3" id="KW-0309">Germination</keyword>
<keyword evidence="7" id="KW-0449">Lipoprotein</keyword>
<comment type="subcellular location">
    <subcellularLocation>
        <location evidence="1">Membrane</location>
        <topology evidence="1">Lipid-anchor</topology>
    </subcellularLocation>
</comment>
<evidence type="ECO:0000256" key="5">
    <source>
        <dbReference type="ARBA" id="ARBA00023136"/>
    </source>
</evidence>
<keyword evidence="11" id="KW-1185">Reference proteome</keyword>
<proteinExistence type="inferred from homology"/>